<dbReference type="RefSeq" id="WP_230459255.1">
    <property type="nucleotide sequence ID" value="NZ_CP017690.1"/>
</dbReference>
<reference evidence="2 3" key="1">
    <citation type="submission" date="2023-08" db="EMBL/GenBank/DDBJ databases">
        <title>Complete genome sequence of Geobacillus thermodenitrificans K1041, a genetically tractable strain representative of the genus Geobacillus.</title>
        <authorList>
            <person name="Kani S."/>
            <person name="Suzuki H."/>
        </authorList>
    </citation>
    <scope>NUCLEOTIDE SEQUENCE [LARGE SCALE GENOMIC DNA]</scope>
    <source>
        <strain evidence="2 3">K1041</strain>
    </source>
</reference>
<keyword evidence="3" id="KW-1185">Reference proteome</keyword>
<organism evidence="2 3">
    <name type="scientific">Geobacillus thermodenitrificans</name>
    <dbReference type="NCBI Taxonomy" id="33940"/>
    <lineage>
        <taxon>Bacteria</taxon>
        <taxon>Bacillati</taxon>
        <taxon>Bacillota</taxon>
        <taxon>Bacilli</taxon>
        <taxon>Bacillales</taxon>
        <taxon>Anoxybacillaceae</taxon>
        <taxon>Geobacillus</taxon>
    </lineage>
</organism>
<sequence length="82" mass="9096">MIQAFAISLVAHVVYIAVTISLGYWKTKMYQPDIASAWESVDQLSNEVVFGQAGPPIVYVWSLIGVTMISAVVLYVYKAARR</sequence>
<accession>A0ABY9QJ42</accession>
<protein>
    <recommendedName>
        <fullName evidence="4">Menaquinol-cytochrome c reductase cytochrome b subunit</fullName>
    </recommendedName>
</protein>
<dbReference type="EMBL" id="CP133461">
    <property type="protein sequence ID" value="WMV78032.1"/>
    <property type="molecule type" value="Genomic_DNA"/>
</dbReference>
<gene>
    <name evidence="2" type="ORF">HSX42_07485</name>
</gene>
<keyword evidence="1" id="KW-0472">Membrane</keyword>
<feature type="transmembrane region" description="Helical" evidence="1">
    <location>
        <begin position="5"/>
        <end position="25"/>
    </location>
</feature>
<name>A0ABY9QJ42_GEOTD</name>
<dbReference type="Proteomes" id="UP001297580">
    <property type="component" value="Chromosome"/>
</dbReference>
<feature type="transmembrane region" description="Helical" evidence="1">
    <location>
        <begin position="57"/>
        <end position="77"/>
    </location>
</feature>
<evidence type="ECO:0000313" key="2">
    <source>
        <dbReference type="EMBL" id="WMV78032.1"/>
    </source>
</evidence>
<proteinExistence type="predicted"/>
<keyword evidence="1" id="KW-1133">Transmembrane helix</keyword>
<evidence type="ECO:0000313" key="3">
    <source>
        <dbReference type="Proteomes" id="UP001297580"/>
    </source>
</evidence>
<keyword evidence="1" id="KW-0812">Transmembrane</keyword>
<evidence type="ECO:0008006" key="4">
    <source>
        <dbReference type="Google" id="ProtNLM"/>
    </source>
</evidence>
<dbReference type="GeneID" id="87621154"/>
<evidence type="ECO:0000256" key="1">
    <source>
        <dbReference type="SAM" id="Phobius"/>
    </source>
</evidence>